<dbReference type="RefSeq" id="WP_013120834.1">
    <property type="nucleotide sequence ID" value="NZ_LGTE01000010.1"/>
</dbReference>
<evidence type="ECO:0000313" key="3">
    <source>
        <dbReference type="Proteomes" id="UP000037175"/>
    </source>
</evidence>
<dbReference type="SUPFAM" id="SSF54909">
    <property type="entry name" value="Dimeric alpha+beta barrel"/>
    <property type="match status" value="1"/>
</dbReference>
<keyword evidence="2" id="KW-0560">Oxidoreductase</keyword>
<dbReference type="Gene3D" id="3.30.70.100">
    <property type="match status" value="1"/>
</dbReference>
<keyword evidence="2" id="KW-0503">Monooxygenase</keyword>
<sequence>MIISIGRLVFKPGMEAKGLETVFENSALGAEQKGCLEATVLQNLDNPAEVLLISKWQDQVSYSNAITNLKRDPKARRLFLKVLPQLEKQPTYASYKILPT</sequence>
<dbReference type="EMBL" id="LGTE01000010">
    <property type="protein sequence ID" value="KNZ69694.1"/>
    <property type="molecule type" value="Genomic_DNA"/>
</dbReference>
<evidence type="ECO:0000313" key="2">
    <source>
        <dbReference type="EMBL" id="KNZ69694.1"/>
    </source>
</evidence>
<organism evidence="2 3">
    <name type="scientific">Thermincola ferriacetica</name>
    <dbReference type="NCBI Taxonomy" id="281456"/>
    <lineage>
        <taxon>Bacteria</taxon>
        <taxon>Bacillati</taxon>
        <taxon>Bacillota</taxon>
        <taxon>Clostridia</taxon>
        <taxon>Eubacteriales</taxon>
        <taxon>Thermincolaceae</taxon>
        <taxon>Thermincola</taxon>
    </lineage>
</organism>
<dbReference type="AlphaFoldDB" id="A0A0L6W3M3"/>
<keyword evidence="3" id="KW-1185">Reference proteome</keyword>
<dbReference type="GO" id="GO:0004497">
    <property type="term" value="F:monooxygenase activity"/>
    <property type="evidence" value="ECO:0007669"/>
    <property type="project" value="UniProtKB-KW"/>
</dbReference>
<gene>
    <name evidence="2" type="ORF">Tfer_1715</name>
</gene>
<dbReference type="Pfam" id="PF03992">
    <property type="entry name" value="ABM"/>
    <property type="match status" value="1"/>
</dbReference>
<comment type="caution">
    <text evidence="2">The sequence shown here is derived from an EMBL/GenBank/DDBJ whole genome shotgun (WGS) entry which is preliminary data.</text>
</comment>
<proteinExistence type="predicted"/>
<protein>
    <submittedName>
        <fullName evidence="2">Antibiotic biosynthesis monooxygenase</fullName>
    </submittedName>
</protein>
<name>A0A0L6W3M3_9FIRM</name>
<feature type="domain" description="ABM" evidence="1">
    <location>
        <begin position="1"/>
        <end position="61"/>
    </location>
</feature>
<dbReference type="Proteomes" id="UP000037175">
    <property type="component" value="Unassembled WGS sequence"/>
</dbReference>
<accession>A0A0L6W3M3</accession>
<dbReference type="InterPro" id="IPR007138">
    <property type="entry name" value="ABM_dom"/>
</dbReference>
<evidence type="ECO:0000259" key="1">
    <source>
        <dbReference type="Pfam" id="PF03992"/>
    </source>
</evidence>
<reference evidence="3" key="1">
    <citation type="submission" date="2015-07" db="EMBL/GenBank/DDBJ databases">
        <title>Complete Genome of Thermincola ferriacetica strain Z-0001T.</title>
        <authorList>
            <person name="Lusk B."/>
            <person name="Badalamenti J.P."/>
            <person name="Parameswaran P."/>
            <person name="Bond D.R."/>
            <person name="Torres C.I."/>
        </authorList>
    </citation>
    <scope>NUCLEOTIDE SEQUENCE [LARGE SCALE GENOMIC DNA]</scope>
    <source>
        <strain evidence="3">Z-0001</strain>
    </source>
</reference>
<dbReference type="InterPro" id="IPR011008">
    <property type="entry name" value="Dimeric_a/b-barrel"/>
</dbReference>